<dbReference type="EMBL" id="APMQ01000007">
    <property type="protein sequence ID" value="ENZ77336.1"/>
    <property type="molecule type" value="Genomic_DNA"/>
</dbReference>
<dbReference type="Proteomes" id="UP000013280">
    <property type="component" value="Unassembled WGS sequence"/>
</dbReference>
<evidence type="ECO:0000313" key="2">
    <source>
        <dbReference type="Proteomes" id="UP000013280"/>
    </source>
</evidence>
<sequence length="58" mass="6289">MSDTASSGAMRMASQVICVEVKRVETAGLLAVVDGEYRCEPLHPATGVVRWINLLSNR</sequence>
<evidence type="ECO:0000313" key="1">
    <source>
        <dbReference type="EMBL" id="ENZ77336.1"/>
    </source>
</evidence>
<organism evidence="1 2">
    <name type="scientific">Ralstonia pickettii OR214</name>
    <dbReference type="NCBI Taxonomy" id="1264675"/>
    <lineage>
        <taxon>Bacteria</taxon>
        <taxon>Pseudomonadati</taxon>
        <taxon>Pseudomonadota</taxon>
        <taxon>Betaproteobacteria</taxon>
        <taxon>Burkholderiales</taxon>
        <taxon>Burkholderiaceae</taxon>
        <taxon>Ralstonia</taxon>
    </lineage>
</organism>
<proteinExistence type="predicted"/>
<name>R0CKT8_RALPI</name>
<accession>R0CKT8</accession>
<reference evidence="1 2" key="1">
    <citation type="journal article" date="2013" name="Genome Announc.">
        <title>Draft Genome Sequence for Ralstonia sp. Strain OR214, a Bacterium with Potential for Bioremediation.</title>
        <authorList>
            <person name="Utturkar S.M."/>
            <person name="Bollmann A."/>
            <person name="Brzoska R.M."/>
            <person name="Klingeman D.M."/>
            <person name="Epstein S.E."/>
            <person name="Palumbo A.V."/>
            <person name="Brown S.D."/>
        </authorList>
    </citation>
    <scope>NUCLEOTIDE SEQUENCE [LARGE SCALE GENOMIC DNA]</scope>
    <source>
        <strain evidence="1 2">OR214</strain>
    </source>
</reference>
<dbReference type="AlphaFoldDB" id="R0CKT8"/>
<gene>
    <name evidence="1" type="ORF">OR214_02960</name>
</gene>
<protein>
    <submittedName>
        <fullName evidence="1">Uncharacterized protein</fullName>
    </submittedName>
</protein>
<comment type="caution">
    <text evidence="1">The sequence shown here is derived from an EMBL/GenBank/DDBJ whole genome shotgun (WGS) entry which is preliminary data.</text>
</comment>